<dbReference type="SUPFAM" id="SSF48371">
    <property type="entry name" value="ARM repeat"/>
    <property type="match status" value="1"/>
</dbReference>
<dbReference type="GO" id="GO:0003729">
    <property type="term" value="F:mRNA binding"/>
    <property type="evidence" value="ECO:0007669"/>
    <property type="project" value="TreeGrafter"/>
</dbReference>
<dbReference type="InterPro" id="IPR033712">
    <property type="entry name" value="Pumilio_RNA-bd"/>
</dbReference>
<evidence type="ECO:0000259" key="7">
    <source>
        <dbReference type="PROSITE" id="PS50303"/>
    </source>
</evidence>
<gene>
    <name evidence="8" type="ORF">CJ030_MR7G008178</name>
</gene>
<dbReference type="InterPro" id="IPR011989">
    <property type="entry name" value="ARM-like"/>
</dbReference>
<dbReference type="CDD" id="cd07920">
    <property type="entry name" value="Pumilio"/>
    <property type="match status" value="1"/>
</dbReference>
<dbReference type="EMBL" id="RXIC02000025">
    <property type="protein sequence ID" value="KAB1206906.1"/>
    <property type="molecule type" value="Genomic_DNA"/>
</dbReference>
<name>A0A6A1V3X8_9ROSI</name>
<evidence type="ECO:0000256" key="2">
    <source>
        <dbReference type="ARBA" id="ARBA00022845"/>
    </source>
</evidence>
<dbReference type="OrthoDB" id="668540at2759"/>
<dbReference type="Pfam" id="PF22493">
    <property type="entry name" value="PUF_NOP9"/>
    <property type="match status" value="1"/>
</dbReference>
<accession>A0A6A1V3X8</accession>
<keyword evidence="3" id="KW-0694">RNA-binding</keyword>
<evidence type="ECO:0000313" key="9">
    <source>
        <dbReference type="Proteomes" id="UP000516437"/>
    </source>
</evidence>
<dbReference type="AlphaFoldDB" id="A0A6A1V3X8"/>
<feature type="region of interest" description="Disordered" evidence="6">
    <location>
        <begin position="88"/>
        <end position="122"/>
    </location>
</feature>
<evidence type="ECO:0000256" key="4">
    <source>
        <dbReference type="ARBA" id="ARBA00058490"/>
    </source>
</evidence>
<dbReference type="Proteomes" id="UP000516437">
    <property type="component" value="Chromosome 7"/>
</dbReference>
<dbReference type="FunFam" id="1.25.10.10:FF:000237">
    <property type="entry name" value="Pumilio homolog 9"/>
    <property type="match status" value="1"/>
</dbReference>
<reference evidence="8 9" key="1">
    <citation type="journal article" date="2019" name="Plant Biotechnol. J.">
        <title>The red bayberry genome and genetic basis of sex determination.</title>
        <authorList>
            <person name="Jia H.M."/>
            <person name="Jia H.J."/>
            <person name="Cai Q.L."/>
            <person name="Wang Y."/>
            <person name="Zhao H.B."/>
            <person name="Yang W.F."/>
            <person name="Wang G.Y."/>
            <person name="Li Y.H."/>
            <person name="Zhan D.L."/>
            <person name="Shen Y.T."/>
            <person name="Niu Q.F."/>
            <person name="Chang L."/>
            <person name="Qiu J."/>
            <person name="Zhao L."/>
            <person name="Xie H.B."/>
            <person name="Fu W.Y."/>
            <person name="Jin J."/>
            <person name="Li X.W."/>
            <person name="Jiao Y."/>
            <person name="Zhou C.C."/>
            <person name="Tu T."/>
            <person name="Chai C.Y."/>
            <person name="Gao J.L."/>
            <person name="Fan L.J."/>
            <person name="van de Weg E."/>
            <person name="Wang J.Y."/>
            <person name="Gao Z.S."/>
        </authorList>
    </citation>
    <scope>NUCLEOTIDE SEQUENCE [LARGE SCALE GENOMIC DNA]</scope>
    <source>
        <tissue evidence="8">Leaves</tissue>
    </source>
</reference>
<feature type="repeat" description="Pumilio" evidence="5">
    <location>
        <begin position="694"/>
        <end position="731"/>
    </location>
</feature>
<feature type="repeat" description="Pumilio" evidence="5">
    <location>
        <begin position="474"/>
        <end position="510"/>
    </location>
</feature>
<dbReference type="Pfam" id="PF00806">
    <property type="entry name" value="PUF"/>
    <property type="match status" value="1"/>
</dbReference>
<evidence type="ECO:0000256" key="5">
    <source>
        <dbReference type="PROSITE-ProRule" id="PRU00317"/>
    </source>
</evidence>
<dbReference type="PROSITE" id="PS50302">
    <property type="entry name" value="PUM"/>
    <property type="match status" value="7"/>
</dbReference>
<feature type="domain" description="PUM-HD" evidence="7">
    <location>
        <begin position="416"/>
        <end position="757"/>
    </location>
</feature>
<comment type="caution">
    <text evidence="8">The sequence shown here is derived from an EMBL/GenBank/DDBJ whole genome shotgun (WGS) entry which is preliminary data.</text>
</comment>
<dbReference type="PANTHER" id="PTHR12537">
    <property type="entry name" value="RNA BINDING PROTEIN PUMILIO-RELATED"/>
    <property type="match status" value="1"/>
</dbReference>
<proteinExistence type="predicted"/>
<dbReference type="GO" id="GO:0006417">
    <property type="term" value="P:regulation of translation"/>
    <property type="evidence" value="ECO:0007669"/>
    <property type="project" value="UniProtKB-KW"/>
</dbReference>
<evidence type="ECO:0000256" key="3">
    <source>
        <dbReference type="ARBA" id="ARBA00022884"/>
    </source>
</evidence>
<keyword evidence="2" id="KW-0810">Translation regulation</keyword>
<dbReference type="SMART" id="SM00025">
    <property type="entry name" value="Pumilio"/>
    <property type="match status" value="8"/>
</dbReference>
<organism evidence="8 9">
    <name type="scientific">Morella rubra</name>
    <name type="common">Chinese bayberry</name>
    <dbReference type="NCBI Taxonomy" id="262757"/>
    <lineage>
        <taxon>Eukaryota</taxon>
        <taxon>Viridiplantae</taxon>
        <taxon>Streptophyta</taxon>
        <taxon>Embryophyta</taxon>
        <taxon>Tracheophyta</taxon>
        <taxon>Spermatophyta</taxon>
        <taxon>Magnoliopsida</taxon>
        <taxon>eudicotyledons</taxon>
        <taxon>Gunneridae</taxon>
        <taxon>Pentapetalae</taxon>
        <taxon>rosids</taxon>
        <taxon>fabids</taxon>
        <taxon>Fagales</taxon>
        <taxon>Myricaceae</taxon>
        <taxon>Morella</taxon>
    </lineage>
</organism>
<feature type="repeat" description="Pumilio" evidence="5">
    <location>
        <begin position="658"/>
        <end position="693"/>
    </location>
</feature>
<dbReference type="InterPro" id="IPR001313">
    <property type="entry name" value="Pumilio_RNA-bd_rpt"/>
</dbReference>
<feature type="repeat" description="Pumilio" evidence="5">
    <location>
        <begin position="622"/>
        <end position="657"/>
    </location>
</feature>
<dbReference type="PROSITE" id="PS50303">
    <property type="entry name" value="PUM_HD"/>
    <property type="match status" value="1"/>
</dbReference>
<comment type="function">
    <text evidence="4">Sequence-specific RNA-binding protein that regulates translation and mRNA stability by binding the 3'-UTR of target mRNAs.</text>
</comment>
<dbReference type="Gene3D" id="1.25.10.10">
    <property type="entry name" value="Leucine-rich Repeat Variant"/>
    <property type="match status" value="1"/>
</dbReference>
<feature type="repeat" description="Pumilio" evidence="5">
    <location>
        <begin position="550"/>
        <end position="585"/>
    </location>
</feature>
<dbReference type="PANTHER" id="PTHR12537:SF13">
    <property type="entry name" value="PUMILIO HOMOLOGY DOMAIN FAMILY MEMBER 4"/>
    <property type="match status" value="1"/>
</dbReference>
<evidence type="ECO:0000256" key="1">
    <source>
        <dbReference type="ARBA" id="ARBA00022737"/>
    </source>
</evidence>
<feature type="repeat" description="Pumilio" evidence="5">
    <location>
        <begin position="438"/>
        <end position="473"/>
    </location>
</feature>
<keyword evidence="1" id="KW-0677">Repeat</keyword>
<protein>
    <recommendedName>
        <fullName evidence="7">PUM-HD domain-containing protein</fullName>
    </recommendedName>
</protein>
<sequence length="757" mass="84566">MKNDEELEMLLDEIPHATSRNIPHHHHLHQQHNGIHRAGHGDGSFISRRTHGMYGVYDDDSTYRYKYTYACSPVSGLSLHSDGSSSTLCSGGNSLSDNGSPTPPPLEELKPHMPCGSSHYSDGLRLDSKRADSSVRMKTNESLIDELGLCRNLSKVYIANGEQSFSNLRDLPVDRDRLLYRDCNISGSNQIKTGGYTNVRRGPSDYMGFRYPVPLGASSFDGQMSAPLLGLQQECETGNSLGSRFSPMQPDEFFPQFNYSNGSMNFPRQRTTEQTDKLYIRGSPFHGLPVAESLFHARQDGRNVNEEREALKLPNSPRLTDPRPHLSVENTLCFGLSLSSGRTVTPSNFSIPQAGLESLTCEESLIIQGEAFNHAVNKGFDYSRGQSKGVWHDIGVGKPLGRSHLDSRHQNTGICDNSQNTRIYSPQSRLPNYTSLAEAQGFIYLLAKDQHGCRFLQRIFEGGAPKDVQIVFNEIIDHVAELMVNPFGNYLMQKLLDVCNEGQRKQILLRATAEPGQLVRISLSPHGTRVVQKLIETLRTRHEILLVTEALEPGFLPLIKDLNGNHVIQRCLQCLSIEYNKFIFVAGAKYCVDIATHQHGCCVLQRCISHSVGEHQENLVAEISANGLLLAQDAYGNYVVQFILELRIPSATSKLASQFEGNYVDLSTQKFSSHVVEKCLDVFNGEGRSRIIDELLSVSHFEQLLQHPHANYVVQTALRVSEGHIHNLLVEEIESHKASSRNSPYSKRIFSQKLLKK</sequence>
<feature type="repeat" description="Pumilio" evidence="5">
    <location>
        <begin position="512"/>
        <end position="548"/>
    </location>
</feature>
<keyword evidence="9" id="KW-1185">Reference proteome</keyword>
<dbReference type="InterPro" id="IPR016024">
    <property type="entry name" value="ARM-type_fold"/>
</dbReference>
<dbReference type="InterPro" id="IPR033133">
    <property type="entry name" value="PUM-HD"/>
</dbReference>
<dbReference type="GO" id="GO:0005737">
    <property type="term" value="C:cytoplasm"/>
    <property type="evidence" value="ECO:0007669"/>
    <property type="project" value="TreeGrafter"/>
</dbReference>
<evidence type="ECO:0000313" key="8">
    <source>
        <dbReference type="EMBL" id="KAB1206906.1"/>
    </source>
</evidence>
<evidence type="ECO:0000256" key="6">
    <source>
        <dbReference type="SAM" id="MobiDB-lite"/>
    </source>
</evidence>